<organism evidence="3 4">
    <name type="scientific">Rhizophagus clarus</name>
    <dbReference type="NCBI Taxonomy" id="94130"/>
    <lineage>
        <taxon>Eukaryota</taxon>
        <taxon>Fungi</taxon>
        <taxon>Fungi incertae sedis</taxon>
        <taxon>Mucoromycota</taxon>
        <taxon>Glomeromycotina</taxon>
        <taxon>Glomeromycetes</taxon>
        <taxon>Glomerales</taxon>
        <taxon>Glomeraceae</taxon>
        <taxon>Rhizophagus</taxon>
    </lineage>
</organism>
<dbReference type="AlphaFoldDB" id="A0A8H3MCG6"/>
<sequence>MSTEDKNSVAFEVEFKKNPNAPIPDHIKAKLVEEAGKNLSEDELRAKLNAKLEAAEERKKKMEEEKAAKAAQEVAHAKQVVEEHRRLSDAQKAENLAKLQENLDNAEARREEAQKERLEKKILTTNHWNSRASCAKLHGNLIITVTGFISKQPFNTLPSLITMKSFKILVILFVITLVALISLTDAIPPPNDPKSCSTDLGCSLLTKRDEGNPNALPTGNASDPDIISPPSPNYNGNQLQRLAVPIGVICGVVIGSIILYLIWKWCFKSSGTT</sequence>
<dbReference type="Gene3D" id="6.10.280.30">
    <property type="match status" value="1"/>
</dbReference>
<keyword evidence="2" id="KW-0472">Membrane</keyword>
<proteinExistence type="predicted"/>
<dbReference type="EMBL" id="BLAL01000357">
    <property type="protein sequence ID" value="GET04848.1"/>
    <property type="molecule type" value="Genomic_DNA"/>
</dbReference>
<comment type="caution">
    <text evidence="3">The sequence shown here is derived from an EMBL/GenBank/DDBJ whole genome shotgun (WGS) entry which is preliminary data.</text>
</comment>
<protein>
    <submittedName>
        <fullName evidence="3">Uncharacterized protein</fullName>
    </submittedName>
</protein>
<keyword evidence="2" id="KW-1133">Transmembrane helix</keyword>
<evidence type="ECO:0000313" key="4">
    <source>
        <dbReference type="Proteomes" id="UP000615446"/>
    </source>
</evidence>
<evidence type="ECO:0000256" key="1">
    <source>
        <dbReference type="SAM" id="Coils"/>
    </source>
</evidence>
<dbReference type="OrthoDB" id="2314591at2759"/>
<accession>A0A8H3MCG6</accession>
<dbReference type="Proteomes" id="UP000615446">
    <property type="component" value="Unassembled WGS sequence"/>
</dbReference>
<name>A0A8H3MCG6_9GLOM</name>
<feature type="transmembrane region" description="Helical" evidence="2">
    <location>
        <begin position="242"/>
        <end position="263"/>
    </location>
</feature>
<keyword evidence="2" id="KW-0812">Transmembrane</keyword>
<evidence type="ECO:0000313" key="3">
    <source>
        <dbReference type="EMBL" id="GET04848.1"/>
    </source>
</evidence>
<gene>
    <name evidence="3" type="ORF">RCL2_003114100</name>
</gene>
<feature type="coiled-coil region" evidence="1">
    <location>
        <begin position="38"/>
        <end position="123"/>
    </location>
</feature>
<evidence type="ECO:0000256" key="2">
    <source>
        <dbReference type="SAM" id="Phobius"/>
    </source>
</evidence>
<keyword evidence="1" id="KW-0175">Coiled coil</keyword>
<feature type="transmembrane region" description="Helical" evidence="2">
    <location>
        <begin position="166"/>
        <end position="184"/>
    </location>
</feature>
<reference evidence="3" key="1">
    <citation type="submission" date="2019-10" db="EMBL/GenBank/DDBJ databases">
        <title>Conservation and host-specific expression of non-tandemly repeated heterogenous ribosome RNA gene in arbuscular mycorrhizal fungi.</title>
        <authorList>
            <person name="Maeda T."/>
            <person name="Kobayashi Y."/>
            <person name="Nakagawa T."/>
            <person name="Ezawa T."/>
            <person name="Yamaguchi K."/>
            <person name="Bino T."/>
            <person name="Nishimoto Y."/>
            <person name="Shigenobu S."/>
            <person name="Kawaguchi M."/>
        </authorList>
    </citation>
    <scope>NUCLEOTIDE SEQUENCE</scope>
    <source>
        <strain evidence="3">HR1</strain>
    </source>
</reference>